<dbReference type="AlphaFoldDB" id="A0A4T0WXY1"/>
<protein>
    <recommendedName>
        <fullName evidence="1">NAA35-like N-terminal domain-containing protein</fullName>
    </recommendedName>
</protein>
<dbReference type="PANTHER" id="PTHR21373">
    <property type="entry name" value="GLUCOSE REPRESSIBLE PROTEIN MAK10"/>
    <property type="match status" value="1"/>
</dbReference>
<dbReference type="InterPro" id="IPR007244">
    <property type="entry name" value="Naa35_N"/>
</dbReference>
<proteinExistence type="predicted"/>
<dbReference type="InterPro" id="IPR057983">
    <property type="entry name" value="NAA35-like_N"/>
</dbReference>
<gene>
    <name evidence="2" type="ORF">CANINC_003815</name>
</gene>
<name>A0A4T0WXY1_9ASCO</name>
<evidence type="ECO:0000313" key="3">
    <source>
        <dbReference type="Proteomes" id="UP000307173"/>
    </source>
</evidence>
<dbReference type="STRING" id="52247.A0A4T0WXY1"/>
<accession>A0A4T0WXY1</accession>
<dbReference type="OrthoDB" id="269405at2759"/>
<organism evidence="2 3">
    <name type="scientific">Pichia inconspicua</name>
    <dbReference type="NCBI Taxonomy" id="52247"/>
    <lineage>
        <taxon>Eukaryota</taxon>
        <taxon>Fungi</taxon>
        <taxon>Dikarya</taxon>
        <taxon>Ascomycota</taxon>
        <taxon>Saccharomycotina</taxon>
        <taxon>Pichiomycetes</taxon>
        <taxon>Pichiales</taxon>
        <taxon>Pichiaceae</taxon>
        <taxon>Pichia</taxon>
    </lineage>
</organism>
<dbReference type="PANTHER" id="PTHR21373:SF0">
    <property type="entry name" value="N-ALPHA-ACETYLTRANSFERASE 35, NATC AUXILIARY SUBUNIT"/>
    <property type="match status" value="1"/>
</dbReference>
<dbReference type="Pfam" id="PF04112">
    <property type="entry name" value="Mak10"/>
    <property type="match status" value="1"/>
</dbReference>
<keyword evidence="3" id="KW-1185">Reference proteome</keyword>
<dbReference type="Proteomes" id="UP000307173">
    <property type="component" value="Unassembled WGS sequence"/>
</dbReference>
<comment type="caution">
    <text evidence="2">The sequence shown here is derived from an EMBL/GenBank/DDBJ whole genome shotgun (WGS) entry which is preliminary data.</text>
</comment>
<dbReference type="EMBL" id="SELW01000599">
    <property type="protein sequence ID" value="TID19244.1"/>
    <property type="molecule type" value="Genomic_DNA"/>
</dbReference>
<feature type="domain" description="NAA35-like N-terminal" evidence="1">
    <location>
        <begin position="37"/>
        <end position="185"/>
    </location>
</feature>
<evidence type="ECO:0000259" key="1">
    <source>
        <dbReference type="Pfam" id="PF04112"/>
    </source>
</evidence>
<reference evidence="2 3" key="1">
    <citation type="journal article" date="2019" name="Front. Genet.">
        <title>Whole-Genome Sequencing of the Opportunistic Yeast Pathogen Candida inconspicua Uncovers Its Hybrid Origin.</title>
        <authorList>
            <person name="Mixao V."/>
            <person name="Hansen A.P."/>
            <person name="Saus E."/>
            <person name="Boekhout T."/>
            <person name="Lass-Florl C."/>
            <person name="Gabaldon T."/>
        </authorList>
    </citation>
    <scope>NUCLEOTIDE SEQUENCE [LARGE SCALE GENOMIC DNA]</scope>
    <source>
        <strain evidence="2 3">CBS 180</strain>
    </source>
</reference>
<dbReference type="GO" id="GO:0031417">
    <property type="term" value="C:NatC complex"/>
    <property type="evidence" value="ECO:0007669"/>
    <property type="project" value="InterPro"/>
</dbReference>
<sequence length="724" mass="84547">MSDIVSSFKDISLDGTDDLVDITDLFFKTTSTIPYSDIIKSNNFSLLQGTHALELQNPRLDTFQLDLVPYEISKYLTLSQATAIISTQLKALSSWLDDNVGLPTSILSSEYICNILFNNTNKKPVELENGNIHIELVNRHSALIIAVVKFIIELAMKSQIYEEEDLNTSTMNLDWFENLNDNQIKSLTNVKVEIWDILNSNSNSENQNYISLIRTSFNLLNSLLELKSIFSWNIPLFKSDQTFQNKLNNLLQHLDDIATQLDSIDLPNIDSLKSPEGSFNTNSQVKFDNQAPPKEVLIFKLEWSQCVRNLNNMINDIVDVVKIVKANNVIELVEWLKYLENKRNNNDIVEINGLHIISRVLLFSWMRNNKSNESQDLVFNIPNFDFKQLLWQLLIEFSLENSVIDKSFKNGKSSDALEQINYYFDSVAQLWKEILFLPTLNPSRQRQFKCKELKYWNMRQIETGNLEEYFKQIRFYASNEPYPLTQTIMYFKLKSIQEIIIKSVELNLYKDVREFLSVYYQLTLISYQIDVHLERLIKMKKAYKSDLFYLMFLKNENSLILQLAIAKCKVFELLTSMGHHSLPKNIINKTPSTEGLMYNLQWKQINSIKDPEMLSFTEFKKRVNERINILNSIVFEEVMTDEITDTITTFTKAITMCNLLINKLNWFDELKGIKLIEIEKLKDEMMKTKQDIELLVQTKVNNTSFKVEIKRANRHRYFPGIKLN</sequence>
<evidence type="ECO:0000313" key="2">
    <source>
        <dbReference type="EMBL" id="TID19244.1"/>
    </source>
</evidence>